<evidence type="ECO:0000313" key="4">
    <source>
        <dbReference type="Proteomes" id="UP000439903"/>
    </source>
</evidence>
<name>A0A8H4A3H3_GIGMA</name>
<organism evidence="2 4">
    <name type="scientific">Gigaspora margarita</name>
    <dbReference type="NCBI Taxonomy" id="4874"/>
    <lineage>
        <taxon>Eukaryota</taxon>
        <taxon>Fungi</taxon>
        <taxon>Fungi incertae sedis</taxon>
        <taxon>Mucoromycota</taxon>
        <taxon>Glomeromycotina</taxon>
        <taxon>Glomeromycetes</taxon>
        <taxon>Diversisporales</taxon>
        <taxon>Gigasporaceae</taxon>
        <taxon>Gigaspora</taxon>
    </lineage>
</organism>
<evidence type="ECO:0000259" key="1">
    <source>
        <dbReference type="Pfam" id="PF01823"/>
    </source>
</evidence>
<dbReference type="EMBL" id="WTPW01001728">
    <property type="protein sequence ID" value="KAF0418307.1"/>
    <property type="molecule type" value="Genomic_DNA"/>
</dbReference>
<accession>A0A8H4A3H3</accession>
<keyword evidence="4" id="KW-1185">Reference proteome</keyword>
<dbReference type="Proteomes" id="UP000439903">
    <property type="component" value="Unassembled WGS sequence"/>
</dbReference>
<evidence type="ECO:0000313" key="2">
    <source>
        <dbReference type="EMBL" id="KAF0418307.1"/>
    </source>
</evidence>
<sequence>MNSNANKTSEDYMASILLSMSNKMDDEQSVNFCIHEDSNLIPYVSVNIKRNMLLSEVRKLLENCENVFMGENMVFLGKDILGNGNKARILPSVEKSKQVVEILDSNGCIHIFKDPTKPSLSQLITKHNLLHGCHLLSDDTIVRAQKPVFQFKNPNKIGAKVVDMNNGELNDDELEYMEENKKTFAKNYDLKINANVPLPWTFISLKFGINIESSCERTQQTARTYKYRGIYSTKCSIRILDEIEPTEEFIKAVKCALKHETDEKKLESIKELLPEFGLFYPMYIEFGGRIQQKINLQRVTASDSEKNKIGVNVQDFAPSLNYEKSELKSKNYVKNNYEVIGGDGTKNPEMNDREGQQKWLETLRNCDSWKPINYSKIVMVFDLLNDELRTQLLKVFGQEVLLSDTFDVEFNNKNIMKPRELVIKRIPPNMKNNQIYATVYNVNCDHEVFSVHVVYNNVDPILVINCIKTKKEKQKLSKGKKFEYKIKVVWMIVGFRNDFNFEPSIDLELKSYTLLDPNKKLDLCKMSKFPHDKKYCLLGMCAFRYSEDEFNYDTESVIIAGLHFRKNGRNWEPCFYAFDLNEGKQIEILEKPLEIHYSFIMTEHEYKEMTWSKSTQHQIYEGLKWKECAIKGDKQKIFFSLLREEKIKEESEYCHPAFVNVSSKCFIMHLFGDQDAKSANYLKQILIRKQRIENHISYFIMHS</sequence>
<dbReference type="InterPro" id="IPR020864">
    <property type="entry name" value="MACPF"/>
</dbReference>
<comment type="caution">
    <text evidence="2">The sequence shown here is derived from an EMBL/GenBank/DDBJ whole genome shotgun (WGS) entry which is preliminary data.</text>
</comment>
<proteinExistence type="predicted"/>
<feature type="domain" description="MACPF" evidence="1">
    <location>
        <begin position="219"/>
        <end position="375"/>
    </location>
</feature>
<protein>
    <submittedName>
        <fullName evidence="2">Hsp70 family protein</fullName>
    </submittedName>
</protein>
<reference evidence="2 4" key="1">
    <citation type="journal article" date="2019" name="Environ. Microbiol.">
        <title>At the nexus of three kingdoms: the genome of the mycorrhizal fungus Gigaspora margarita provides insights into plant, endobacterial and fungal interactions.</title>
        <authorList>
            <person name="Venice F."/>
            <person name="Ghignone S."/>
            <person name="Salvioli di Fossalunga A."/>
            <person name="Amselem J."/>
            <person name="Novero M."/>
            <person name="Xianan X."/>
            <person name="Sedzielewska Toro K."/>
            <person name="Morin E."/>
            <person name="Lipzen A."/>
            <person name="Grigoriev I.V."/>
            <person name="Henrissat B."/>
            <person name="Martin F.M."/>
            <person name="Bonfante P."/>
        </authorList>
    </citation>
    <scope>NUCLEOTIDE SEQUENCE [LARGE SCALE GENOMIC DNA]</scope>
    <source>
        <strain evidence="2 4">BEG34</strain>
    </source>
</reference>
<gene>
    <name evidence="2" type="ORF">F8M41_007272</name>
    <name evidence="3" type="ORF">F8M41_020006</name>
</gene>
<dbReference type="OrthoDB" id="2306966at2759"/>
<dbReference type="AlphaFoldDB" id="A0A8H4A3H3"/>
<evidence type="ECO:0000313" key="3">
    <source>
        <dbReference type="EMBL" id="KAF0501368.1"/>
    </source>
</evidence>
<dbReference type="Pfam" id="PF01823">
    <property type="entry name" value="MACPF"/>
    <property type="match status" value="1"/>
</dbReference>
<dbReference type="EMBL" id="WTPW01000538">
    <property type="protein sequence ID" value="KAF0501368.1"/>
    <property type="molecule type" value="Genomic_DNA"/>
</dbReference>